<dbReference type="PANTHER" id="PTHR47926:SF364">
    <property type="entry name" value="PENTATRICOPEPTIDE REPEAT-CONTAINING PROTEIN"/>
    <property type="match status" value="1"/>
</dbReference>
<dbReference type="EMBL" id="LR746274">
    <property type="protein sequence ID" value="CAA7405139.1"/>
    <property type="molecule type" value="Genomic_DNA"/>
</dbReference>
<dbReference type="NCBIfam" id="TIGR00756">
    <property type="entry name" value="PPR"/>
    <property type="match status" value="5"/>
</dbReference>
<dbReference type="Pfam" id="PF13041">
    <property type="entry name" value="PPR_2"/>
    <property type="match status" value="5"/>
</dbReference>
<dbReference type="AlphaFoldDB" id="A0A7I8L550"/>
<dbReference type="GO" id="GO:0009451">
    <property type="term" value="P:RNA modification"/>
    <property type="evidence" value="ECO:0007669"/>
    <property type="project" value="InterPro"/>
</dbReference>
<sequence>MIESGKLDDARKFHARMRSGGVLFGAVLESVLINALMRSGRSSEAFLVFGGMNDRNVVTWTSMISGCVHNGRPEMAFPLLVEMMESGVPPNDFSFNSTLQACAAMSALGQGMQVHSLVIRSGLEDDTRIGNCLIDFYSRCGSVDEPVLVFDSIPDPDVVSFTSLISGFCKNRLFDSAAGAFVDLIRCGVNPNEHTIATILMACHHLLGKQIHGYMIKAGVQRNLYASSALIEFYSRNDCYSEAWEVFSKLEETKSVVTWSSMISCCLRDGREEDALRVFYEMISSETQPNEYTFATLIGACGNHTDLLPLGRQLHGSTIKLGFSSDSRICNALITMYARNSAIKDSETLFDKSATPDVVSWSGVISGYFQNGFPERSVSFLCRMHRRGLTPNEYGFSSAISSCGNLSLLDQGRQLHSLALKTGCDLNLCVGNALISMYSKCGCVDAAKSAFDAMAARDTASWNSLIHGYAHAGRGTEALQVFDEMRNPAVPDGTTFVAVLSACSHAGHADRALEHLKTMQRRHGVAPSAAHYACAVDALGRSGKLLEAARVIGEMPFEADCLAWKTLLAACRRHGSVELGELAARRVMEMEPKDSASYVLLSNLHAARGEWEEVRRMRRMMEDRGVRKEAAWSWIEVGNQVHAFVSTDKSHPSTEVIYRRLEELNAQMREEGYAPALVPSAYEW</sequence>
<keyword evidence="5" id="KW-1185">Reference proteome</keyword>
<dbReference type="Proteomes" id="UP000663760">
    <property type="component" value="Chromosome 11"/>
</dbReference>
<feature type="repeat" description="PPR" evidence="2">
    <location>
        <begin position="56"/>
        <end position="90"/>
    </location>
</feature>
<feature type="transmembrane region" description="Helical" evidence="3">
    <location>
        <begin position="20"/>
        <end position="37"/>
    </location>
</feature>
<feature type="repeat" description="PPR" evidence="2">
    <location>
        <begin position="594"/>
        <end position="628"/>
    </location>
</feature>
<keyword evidence="1" id="KW-0677">Repeat</keyword>
<evidence type="ECO:0000313" key="4">
    <source>
        <dbReference type="EMBL" id="CAA7405139.1"/>
    </source>
</evidence>
<evidence type="ECO:0000256" key="1">
    <source>
        <dbReference type="ARBA" id="ARBA00022737"/>
    </source>
</evidence>
<accession>A0A7I8L550</accession>
<name>A0A7I8L550_SPIIN</name>
<evidence type="ECO:0000256" key="3">
    <source>
        <dbReference type="SAM" id="Phobius"/>
    </source>
</evidence>
<keyword evidence="3" id="KW-0472">Membrane</keyword>
<evidence type="ECO:0000313" key="5">
    <source>
        <dbReference type="Proteomes" id="UP000663760"/>
    </source>
</evidence>
<dbReference type="InterPro" id="IPR046848">
    <property type="entry name" value="E_motif"/>
</dbReference>
<organism evidence="4 5">
    <name type="scientific">Spirodela intermedia</name>
    <name type="common">Intermediate duckweed</name>
    <dbReference type="NCBI Taxonomy" id="51605"/>
    <lineage>
        <taxon>Eukaryota</taxon>
        <taxon>Viridiplantae</taxon>
        <taxon>Streptophyta</taxon>
        <taxon>Embryophyta</taxon>
        <taxon>Tracheophyta</taxon>
        <taxon>Spermatophyta</taxon>
        <taxon>Magnoliopsida</taxon>
        <taxon>Liliopsida</taxon>
        <taxon>Araceae</taxon>
        <taxon>Lemnoideae</taxon>
        <taxon>Spirodela</taxon>
    </lineage>
</organism>
<gene>
    <name evidence="4" type="ORF">SI8410_11015817</name>
</gene>
<feature type="repeat" description="PPR" evidence="2">
    <location>
        <begin position="458"/>
        <end position="492"/>
    </location>
</feature>
<feature type="repeat" description="PPR" evidence="2">
    <location>
        <begin position="157"/>
        <end position="191"/>
    </location>
</feature>
<proteinExistence type="predicted"/>
<dbReference type="SUPFAM" id="SSF48452">
    <property type="entry name" value="TPR-like"/>
    <property type="match status" value="1"/>
</dbReference>
<dbReference type="PROSITE" id="PS51375">
    <property type="entry name" value="PPR"/>
    <property type="match status" value="6"/>
</dbReference>
<dbReference type="InterPro" id="IPR011990">
    <property type="entry name" value="TPR-like_helical_dom_sf"/>
</dbReference>
<dbReference type="PANTHER" id="PTHR47926">
    <property type="entry name" value="PENTATRICOPEPTIDE REPEAT-CONTAINING PROTEIN"/>
    <property type="match status" value="1"/>
</dbReference>
<dbReference type="InterPro" id="IPR002885">
    <property type="entry name" value="PPR_rpt"/>
</dbReference>
<feature type="repeat" description="PPR" evidence="2">
    <location>
        <begin position="357"/>
        <end position="391"/>
    </location>
</feature>
<dbReference type="Gene3D" id="1.25.40.10">
    <property type="entry name" value="Tetratricopeptide repeat domain"/>
    <property type="match status" value="6"/>
</dbReference>
<dbReference type="Pfam" id="PF01535">
    <property type="entry name" value="PPR"/>
    <property type="match status" value="2"/>
</dbReference>
<dbReference type="FunFam" id="1.25.40.10:FF:000366">
    <property type="entry name" value="Pentatricopeptide (PPR) repeat-containing protein"/>
    <property type="match status" value="1"/>
</dbReference>
<dbReference type="GO" id="GO:0003723">
    <property type="term" value="F:RNA binding"/>
    <property type="evidence" value="ECO:0007669"/>
    <property type="project" value="InterPro"/>
</dbReference>
<keyword evidence="3" id="KW-0812">Transmembrane</keyword>
<protein>
    <submittedName>
        <fullName evidence="4">Uncharacterized protein</fullName>
    </submittedName>
</protein>
<dbReference type="FunFam" id="1.25.40.10:FF:000031">
    <property type="entry name" value="Pentatricopeptide repeat-containing protein mitochondrial"/>
    <property type="match status" value="1"/>
</dbReference>
<evidence type="ECO:0000256" key="2">
    <source>
        <dbReference type="PROSITE-ProRule" id="PRU00708"/>
    </source>
</evidence>
<keyword evidence="3" id="KW-1133">Transmembrane helix</keyword>
<dbReference type="OrthoDB" id="185373at2759"/>
<feature type="repeat" description="PPR" evidence="2">
    <location>
        <begin position="255"/>
        <end position="289"/>
    </location>
</feature>
<dbReference type="FunFam" id="1.25.40.10:FF:000285">
    <property type="entry name" value="Pentatricopeptide repeat-containing protein, chloroplastic"/>
    <property type="match status" value="1"/>
</dbReference>
<reference evidence="4" key="1">
    <citation type="submission" date="2020-02" db="EMBL/GenBank/DDBJ databases">
        <authorList>
            <person name="Scholz U."/>
            <person name="Mascher M."/>
            <person name="Fiebig A."/>
        </authorList>
    </citation>
    <scope>NUCLEOTIDE SEQUENCE</scope>
</reference>
<dbReference type="Pfam" id="PF20431">
    <property type="entry name" value="E_motif"/>
    <property type="match status" value="1"/>
</dbReference>
<dbReference type="InterPro" id="IPR046960">
    <property type="entry name" value="PPR_At4g14850-like_plant"/>
</dbReference>